<dbReference type="AlphaFoldDB" id="A0A813G3P2"/>
<name>A0A813G3P2_POLGL</name>
<proteinExistence type="predicted"/>
<accession>A0A813G3P2</accession>
<keyword evidence="3" id="KW-1185">Reference proteome</keyword>
<evidence type="ECO:0000256" key="1">
    <source>
        <dbReference type="SAM" id="MobiDB-lite"/>
    </source>
</evidence>
<organism evidence="2 3">
    <name type="scientific">Polarella glacialis</name>
    <name type="common">Dinoflagellate</name>
    <dbReference type="NCBI Taxonomy" id="89957"/>
    <lineage>
        <taxon>Eukaryota</taxon>
        <taxon>Sar</taxon>
        <taxon>Alveolata</taxon>
        <taxon>Dinophyceae</taxon>
        <taxon>Suessiales</taxon>
        <taxon>Suessiaceae</taxon>
        <taxon>Polarella</taxon>
    </lineage>
</organism>
<reference evidence="2" key="1">
    <citation type="submission" date="2021-02" db="EMBL/GenBank/DDBJ databases">
        <authorList>
            <person name="Dougan E. K."/>
            <person name="Rhodes N."/>
            <person name="Thang M."/>
            <person name="Chan C."/>
        </authorList>
    </citation>
    <scope>NUCLEOTIDE SEQUENCE</scope>
</reference>
<dbReference type="Proteomes" id="UP000654075">
    <property type="component" value="Unassembled WGS sequence"/>
</dbReference>
<feature type="compositionally biased region" description="Basic and acidic residues" evidence="1">
    <location>
        <begin position="112"/>
        <end position="130"/>
    </location>
</feature>
<evidence type="ECO:0000313" key="3">
    <source>
        <dbReference type="Proteomes" id="UP000654075"/>
    </source>
</evidence>
<feature type="non-terminal residue" evidence="2">
    <location>
        <position position="1"/>
    </location>
</feature>
<evidence type="ECO:0000313" key="2">
    <source>
        <dbReference type="EMBL" id="CAE8619284.1"/>
    </source>
</evidence>
<sequence length="193" mass="22736">HQHIDLQMQQAQVVLQEQTNKERDFLRSQASQAKEIASGRWDQHLRTQELSAEQEYQQQLAKVHEDARQMRLILEQQSSQLILEYETRRAQEDINHHMHEVELHQWEMQNKTSDHSRPRTTEDHLRDQESLKRQLVLRQIQVQKRAAGQLPDMPLARWEDNSARSTGLHASPYPMALPAPEHSSRALQSSTQY</sequence>
<gene>
    <name evidence="2" type="ORF">PGLA1383_LOCUS36875</name>
</gene>
<dbReference type="EMBL" id="CAJNNV010026937">
    <property type="protein sequence ID" value="CAE8619284.1"/>
    <property type="molecule type" value="Genomic_DNA"/>
</dbReference>
<protein>
    <submittedName>
        <fullName evidence="2">Uncharacterized protein</fullName>
    </submittedName>
</protein>
<dbReference type="OrthoDB" id="10483307at2759"/>
<comment type="caution">
    <text evidence="2">The sequence shown here is derived from an EMBL/GenBank/DDBJ whole genome shotgun (WGS) entry which is preliminary data.</text>
</comment>
<feature type="region of interest" description="Disordered" evidence="1">
    <location>
        <begin position="153"/>
        <end position="193"/>
    </location>
</feature>
<feature type="region of interest" description="Disordered" evidence="1">
    <location>
        <begin position="109"/>
        <end position="130"/>
    </location>
</feature>